<dbReference type="Proteomes" id="UP001156870">
    <property type="component" value="Unassembled WGS sequence"/>
</dbReference>
<gene>
    <name evidence="2" type="ORF">GCM10007877_34850</name>
</gene>
<evidence type="ECO:0000313" key="3">
    <source>
        <dbReference type="Proteomes" id="UP001156870"/>
    </source>
</evidence>
<feature type="compositionally biased region" description="Low complexity" evidence="1">
    <location>
        <begin position="218"/>
        <end position="231"/>
    </location>
</feature>
<dbReference type="EMBL" id="BSPD01000087">
    <property type="protein sequence ID" value="GLS27766.1"/>
    <property type="molecule type" value="Genomic_DNA"/>
</dbReference>
<protein>
    <recommendedName>
        <fullName evidence="4">DUF669 domain-containing protein</fullName>
    </recommendedName>
</protein>
<feature type="compositionally biased region" description="Polar residues" evidence="1">
    <location>
        <begin position="19"/>
        <end position="31"/>
    </location>
</feature>
<dbReference type="RefSeq" id="WP_232593511.1">
    <property type="nucleotide sequence ID" value="NZ_BSPD01000087.1"/>
</dbReference>
<feature type="region of interest" description="Disordered" evidence="1">
    <location>
        <begin position="1"/>
        <end position="33"/>
    </location>
</feature>
<name>A0AA37T8W9_9GAMM</name>
<evidence type="ECO:0000256" key="1">
    <source>
        <dbReference type="SAM" id="MobiDB-lite"/>
    </source>
</evidence>
<dbReference type="AlphaFoldDB" id="A0AA37T8W9"/>
<evidence type="ECO:0000313" key="2">
    <source>
        <dbReference type="EMBL" id="GLS27766.1"/>
    </source>
</evidence>
<evidence type="ECO:0008006" key="4">
    <source>
        <dbReference type="Google" id="ProtNLM"/>
    </source>
</evidence>
<feature type="region of interest" description="Disordered" evidence="1">
    <location>
        <begin position="209"/>
        <end position="240"/>
    </location>
</feature>
<sequence length="240" mass="26367">MSNAQQQYYQQNTSPQQSHGYGQQPANQQPVMTPPAAISFNAEAARQGEGGSNRIDTTGAYAGLFTKAKHIQATTGTIGIEFEFEDSSGATARMTLYLVGKDGSQLRGGKTLQAMMLCMGVQQTIPVNGMVKEYDFDSKSEVERSAFIYPELLGKPIGLLIQMEEYEKQDKTIGRKPNIYAPFNAKSRQTSVELLDQAPAQKLDKMLQSVTDKLLPKNNGQSQQQNSGFNSDPNNDNIPF</sequence>
<reference evidence="2 3" key="1">
    <citation type="journal article" date="2014" name="Int. J. Syst. Evol. Microbiol.">
        <title>Complete genome sequence of Corynebacterium casei LMG S-19264T (=DSM 44701T), isolated from a smear-ripened cheese.</title>
        <authorList>
            <consortium name="US DOE Joint Genome Institute (JGI-PGF)"/>
            <person name="Walter F."/>
            <person name="Albersmeier A."/>
            <person name="Kalinowski J."/>
            <person name="Ruckert C."/>
        </authorList>
    </citation>
    <scope>NUCLEOTIDE SEQUENCE [LARGE SCALE GENOMIC DNA]</scope>
    <source>
        <strain evidence="2 3">NBRC 110095</strain>
    </source>
</reference>
<keyword evidence="3" id="KW-1185">Reference proteome</keyword>
<accession>A0AA37T8W9</accession>
<organism evidence="2 3">
    <name type="scientific">Marinibactrum halimedae</name>
    <dbReference type="NCBI Taxonomy" id="1444977"/>
    <lineage>
        <taxon>Bacteria</taxon>
        <taxon>Pseudomonadati</taxon>
        <taxon>Pseudomonadota</taxon>
        <taxon>Gammaproteobacteria</taxon>
        <taxon>Cellvibrionales</taxon>
        <taxon>Cellvibrionaceae</taxon>
        <taxon>Marinibactrum</taxon>
    </lineage>
</organism>
<proteinExistence type="predicted"/>
<feature type="compositionally biased region" description="Low complexity" evidence="1">
    <location>
        <begin position="1"/>
        <end position="18"/>
    </location>
</feature>
<comment type="caution">
    <text evidence="2">The sequence shown here is derived from an EMBL/GenBank/DDBJ whole genome shotgun (WGS) entry which is preliminary data.</text>
</comment>